<keyword evidence="2" id="KW-0805">Transcription regulation</keyword>
<dbReference type="InterPro" id="IPR036093">
    <property type="entry name" value="NAC_dom_sf"/>
</dbReference>
<feature type="chain" id="PRO_5014499098" evidence="7">
    <location>
        <begin position="30"/>
        <end position="473"/>
    </location>
</feature>
<dbReference type="STRING" id="3880.A0A072TYB6"/>
<sequence>MQTYQHIHHSLSLSLSLSLILDFLPVGFRFRPTNEELVNHYLKNKLLGNVSHVNNVIAEVDVCRFEPWELPSRSVIKSDDQEWFFLCPIEYKYAKSKRFKRTTNNGFWKATGNDRSIKIRGTNKIIGTKKTLVYHEDPVPGVKTNWIIHEYHDAIFDDHQRTFVLCRLMKKAEKNTEEELDTMICDVGESSRHMSSHYENQETLEGISNVSSTMPKIRMESIFEEPYQADKYFPFSTQQSSIYENEREVYFSNSQFQGDYFRNEDMVIQSPFETNEEENNFINSMIVDGAPTRQGKVYAIGLIKIYILLSLMVCLFQLMEEGKIIFKLPYLHSTFSKTTSKDGSNSYLYASDQTLLDKLTSTKFGYFINNKNLTFTLLKHLKTTPMEVTNFNSLASFLFQLQLIPSLLIDMKNTHCEAAVVVFIPKTRVVMNWTLRRRLKKQRETAERDGDGVDYHKRWCWSYLWIWDQWLEL</sequence>
<reference evidence="10" key="3">
    <citation type="submission" date="2015-04" db="UniProtKB">
        <authorList>
            <consortium name="EnsemblPlants"/>
        </authorList>
    </citation>
    <scope>IDENTIFICATION</scope>
    <source>
        <strain evidence="10">cv. Jemalong A17</strain>
    </source>
</reference>
<keyword evidence="6" id="KW-0472">Membrane</keyword>
<evidence type="ECO:0000313" key="11">
    <source>
        <dbReference type="Proteomes" id="UP000002051"/>
    </source>
</evidence>
<dbReference type="PaxDb" id="3880-AES84930"/>
<dbReference type="InterPro" id="IPR003441">
    <property type="entry name" value="NAC-dom"/>
</dbReference>
<dbReference type="AlphaFoldDB" id="A0A072TYB6"/>
<evidence type="ECO:0000313" key="9">
    <source>
        <dbReference type="EMBL" id="KEH18545.1"/>
    </source>
</evidence>
<comment type="subcellular location">
    <subcellularLocation>
        <location evidence="1">Nucleus</location>
    </subcellularLocation>
</comment>
<evidence type="ECO:0000256" key="4">
    <source>
        <dbReference type="ARBA" id="ARBA00023163"/>
    </source>
</evidence>
<gene>
    <name evidence="9" type="ordered locus">MTR_8g023930</name>
</gene>
<dbReference type="GO" id="GO:0003677">
    <property type="term" value="F:DNA binding"/>
    <property type="evidence" value="ECO:0007669"/>
    <property type="project" value="UniProtKB-KW"/>
</dbReference>
<proteinExistence type="predicted"/>
<evidence type="ECO:0000256" key="1">
    <source>
        <dbReference type="ARBA" id="ARBA00004123"/>
    </source>
</evidence>
<keyword evidence="11" id="KW-1185">Reference proteome</keyword>
<protein>
    <submittedName>
        <fullName evidence="9">NAC transcription factor-like protein</fullName>
    </submittedName>
</protein>
<dbReference type="Gene3D" id="2.170.150.80">
    <property type="entry name" value="NAC domain"/>
    <property type="match status" value="1"/>
</dbReference>
<keyword evidence="4" id="KW-0804">Transcription</keyword>
<dbReference type="EMBL" id="CM001224">
    <property type="protein sequence ID" value="KEH18545.1"/>
    <property type="molecule type" value="Genomic_DNA"/>
</dbReference>
<reference evidence="9 11" key="1">
    <citation type="journal article" date="2011" name="Nature">
        <title>The Medicago genome provides insight into the evolution of rhizobial symbioses.</title>
        <authorList>
            <person name="Young N.D."/>
            <person name="Debelle F."/>
            <person name="Oldroyd G.E."/>
            <person name="Geurts R."/>
            <person name="Cannon S.B."/>
            <person name="Udvardi M.K."/>
            <person name="Benedito V.A."/>
            <person name="Mayer K.F."/>
            <person name="Gouzy J."/>
            <person name="Schoof H."/>
            <person name="Van de Peer Y."/>
            <person name="Proost S."/>
            <person name="Cook D.R."/>
            <person name="Meyers B.C."/>
            <person name="Spannagl M."/>
            <person name="Cheung F."/>
            <person name="De Mita S."/>
            <person name="Krishnakumar V."/>
            <person name="Gundlach H."/>
            <person name="Zhou S."/>
            <person name="Mudge J."/>
            <person name="Bharti A.K."/>
            <person name="Murray J.D."/>
            <person name="Naoumkina M.A."/>
            <person name="Rosen B."/>
            <person name="Silverstein K.A."/>
            <person name="Tang H."/>
            <person name="Rombauts S."/>
            <person name="Zhao P.X."/>
            <person name="Zhou P."/>
            <person name="Barbe V."/>
            <person name="Bardou P."/>
            <person name="Bechner M."/>
            <person name="Bellec A."/>
            <person name="Berger A."/>
            <person name="Berges H."/>
            <person name="Bidwell S."/>
            <person name="Bisseling T."/>
            <person name="Choisne N."/>
            <person name="Couloux A."/>
            <person name="Denny R."/>
            <person name="Deshpande S."/>
            <person name="Dai X."/>
            <person name="Doyle J.J."/>
            <person name="Dudez A.M."/>
            <person name="Farmer A.D."/>
            <person name="Fouteau S."/>
            <person name="Franken C."/>
            <person name="Gibelin C."/>
            <person name="Gish J."/>
            <person name="Goldstein S."/>
            <person name="Gonzalez A.J."/>
            <person name="Green P.J."/>
            <person name="Hallab A."/>
            <person name="Hartog M."/>
            <person name="Hua A."/>
            <person name="Humphray S.J."/>
            <person name="Jeong D.H."/>
            <person name="Jing Y."/>
            <person name="Jocker A."/>
            <person name="Kenton S.M."/>
            <person name="Kim D.J."/>
            <person name="Klee K."/>
            <person name="Lai H."/>
            <person name="Lang C."/>
            <person name="Lin S."/>
            <person name="Macmil S.L."/>
            <person name="Magdelenat G."/>
            <person name="Matthews L."/>
            <person name="McCorrison J."/>
            <person name="Monaghan E.L."/>
            <person name="Mun J.H."/>
            <person name="Najar F.Z."/>
            <person name="Nicholson C."/>
            <person name="Noirot C."/>
            <person name="O'Bleness M."/>
            <person name="Paule C.R."/>
            <person name="Poulain J."/>
            <person name="Prion F."/>
            <person name="Qin B."/>
            <person name="Qu C."/>
            <person name="Retzel E.F."/>
            <person name="Riddle C."/>
            <person name="Sallet E."/>
            <person name="Samain S."/>
            <person name="Samson N."/>
            <person name="Sanders I."/>
            <person name="Saurat O."/>
            <person name="Scarpelli C."/>
            <person name="Schiex T."/>
            <person name="Segurens B."/>
            <person name="Severin A.J."/>
            <person name="Sherrier D.J."/>
            <person name="Shi R."/>
            <person name="Sims S."/>
            <person name="Singer S.R."/>
            <person name="Sinharoy S."/>
            <person name="Sterck L."/>
            <person name="Viollet A."/>
            <person name="Wang B.B."/>
            <person name="Wang K."/>
            <person name="Wang M."/>
            <person name="Wang X."/>
            <person name="Warfsmann J."/>
            <person name="Weissenbach J."/>
            <person name="White D.D."/>
            <person name="White J.D."/>
            <person name="Wiley G.B."/>
            <person name="Wincker P."/>
            <person name="Xing Y."/>
            <person name="Yang L."/>
            <person name="Yao Z."/>
            <person name="Ying F."/>
            <person name="Zhai J."/>
            <person name="Zhou L."/>
            <person name="Zuber A."/>
            <person name="Denarie J."/>
            <person name="Dixon R.A."/>
            <person name="May G.D."/>
            <person name="Schwartz D.C."/>
            <person name="Rogers J."/>
            <person name="Quetier F."/>
            <person name="Town C.D."/>
            <person name="Roe B.A."/>
        </authorList>
    </citation>
    <scope>NUCLEOTIDE SEQUENCE [LARGE SCALE GENOMIC DNA]</scope>
    <source>
        <strain evidence="9">A17</strain>
        <strain evidence="10 11">cv. Jemalong A17</strain>
    </source>
</reference>
<name>A0A072TYB6_MEDTR</name>
<evidence type="ECO:0000313" key="10">
    <source>
        <dbReference type="EnsemblPlants" id="KEH18545"/>
    </source>
</evidence>
<evidence type="ECO:0000259" key="8">
    <source>
        <dbReference type="PROSITE" id="PS51005"/>
    </source>
</evidence>
<dbReference type="Proteomes" id="UP000002051">
    <property type="component" value="Chromosome 8"/>
</dbReference>
<dbReference type="Pfam" id="PF02365">
    <property type="entry name" value="NAM"/>
    <property type="match status" value="1"/>
</dbReference>
<keyword evidence="6" id="KW-1133">Transmembrane helix</keyword>
<feature type="signal peptide" evidence="7">
    <location>
        <begin position="1"/>
        <end position="29"/>
    </location>
</feature>
<dbReference type="GO" id="GO:0005634">
    <property type="term" value="C:nucleus"/>
    <property type="evidence" value="ECO:0007669"/>
    <property type="project" value="UniProtKB-SubCell"/>
</dbReference>
<dbReference type="HOGENOM" id="CLU_577942_0_0_1"/>
<keyword evidence="7" id="KW-0732">Signal</keyword>
<feature type="domain" description="NAC" evidence="8">
    <location>
        <begin position="24"/>
        <end position="171"/>
    </location>
</feature>
<organism evidence="9 11">
    <name type="scientific">Medicago truncatula</name>
    <name type="common">Barrel medic</name>
    <name type="synonym">Medicago tribuloides</name>
    <dbReference type="NCBI Taxonomy" id="3880"/>
    <lineage>
        <taxon>Eukaryota</taxon>
        <taxon>Viridiplantae</taxon>
        <taxon>Streptophyta</taxon>
        <taxon>Embryophyta</taxon>
        <taxon>Tracheophyta</taxon>
        <taxon>Spermatophyta</taxon>
        <taxon>Magnoliopsida</taxon>
        <taxon>eudicotyledons</taxon>
        <taxon>Gunneridae</taxon>
        <taxon>Pentapetalae</taxon>
        <taxon>rosids</taxon>
        <taxon>fabids</taxon>
        <taxon>Fabales</taxon>
        <taxon>Fabaceae</taxon>
        <taxon>Papilionoideae</taxon>
        <taxon>50 kb inversion clade</taxon>
        <taxon>NPAAA clade</taxon>
        <taxon>Hologalegina</taxon>
        <taxon>IRL clade</taxon>
        <taxon>Trifolieae</taxon>
        <taxon>Medicago</taxon>
    </lineage>
</organism>
<accession>A0A072TYB6</accession>
<dbReference type="SUPFAM" id="SSF101941">
    <property type="entry name" value="NAC domain"/>
    <property type="match status" value="1"/>
</dbReference>
<reference evidence="9 11" key="2">
    <citation type="journal article" date="2014" name="BMC Genomics">
        <title>An improved genome release (version Mt4.0) for the model legume Medicago truncatula.</title>
        <authorList>
            <person name="Tang H."/>
            <person name="Krishnakumar V."/>
            <person name="Bidwell S."/>
            <person name="Rosen B."/>
            <person name="Chan A."/>
            <person name="Zhou S."/>
            <person name="Gentzbittel L."/>
            <person name="Childs K.L."/>
            <person name="Yandell M."/>
            <person name="Gundlach H."/>
            <person name="Mayer K.F."/>
            <person name="Schwartz D.C."/>
            <person name="Town C.D."/>
        </authorList>
    </citation>
    <scope>GENOME REANNOTATION</scope>
    <source>
        <strain evidence="9">A17</strain>
        <strain evidence="10 11">cv. Jemalong A17</strain>
    </source>
</reference>
<evidence type="ECO:0000256" key="5">
    <source>
        <dbReference type="ARBA" id="ARBA00023242"/>
    </source>
</evidence>
<dbReference type="PROSITE" id="PS51005">
    <property type="entry name" value="NAC"/>
    <property type="match status" value="1"/>
</dbReference>
<dbReference type="GO" id="GO:0006355">
    <property type="term" value="P:regulation of DNA-templated transcription"/>
    <property type="evidence" value="ECO:0007669"/>
    <property type="project" value="InterPro"/>
</dbReference>
<evidence type="ECO:0000256" key="7">
    <source>
        <dbReference type="SAM" id="SignalP"/>
    </source>
</evidence>
<feature type="transmembrane region" description="Helical" evidence="6">
    <location>
        <begin position="297"/>
        <end position="318"/>
    </location>
</feature>
<dbReference type="PANTHER" id="PTHR31989">
    <property type="entry name" value="NAC DOMAIN-CONTAINING PROTEIN 82-RELATED"/>
    <property type="match status" value="1"/>
</dbReference>
<keyword evidence="5" id="KW-0539">Nucleus</keyword>
<evidence type="ECO:0000256" key="6">
    <source>
        <dbReference type="SAM" id="Phobius"/>
    </source>
</evidence>
<dbReference type="EnsemblPlants" id="KEH18545">
    <property type="protein sequence ID" value="KEH18545"/>
    <property type="gene ID" value="MTR_8g023930"/>
</dbReference>
<evidence type="ECO:0000256" key="2">
    <source>
        <dbReference type="ARBA" id="ARBA00023015"/>
    </source>
</evidence>
<keyword evidence="6" id="KW-0812">Transmembrane</keyword>
<keyword evidence="3" id="KW-0238">DNA-binding</keyword>
<evidence type="ECO:0000256" key="3">
    <source>
        <dbReference type="ARBA" id="ARBA00023125"/>
    </source>
</evidence>